<dbReference type="SUPFAM" id="SSF53335">
    <property type="entry name" value="S-adenosyl-L-methionine-dependent methyltransferases"/>
    <property type="match status" value="1"/>
</dbReference>
<dbReference type="InterPro" id="IPR029063">
    <property type="entry name" value="SAM-dependent_MTases_sf"/>
</dbReference>
<evidence type="ECO:0000256" key="2">
    <source>
        <dbReference type="ARBA" id="ARBA00025783"/>
    </source>
</evidence>
<evidence type="ECO:0000256" key="5">
    <source>
        <dbReference type="ARBA" id="ARBA00048763"/>
    </source>
</evidence>
<organism evidence="9 10">
    <name type="scientific">Discina gigas</name>
    <dbReference type="NCBI Taxonomy" id="1032678"/>
    <lineage>
        <taxon>Eukaryota</taxon>
        <taxon>Fungi</taxon>
        <taxon>Dikarya</taxon>
        <taxon>Ascomycota</taxon>
        <taxon>Pezizomycotina</taxon>
        <taxon>Pezizomycetes</taxon>
        <taxon>Pezizales</taxon>
        <taxon>Discinaceae</taxon>
        <taxon>Discina</taxon>
    </lineage>
</organism>
<sequence>MSKLNDPSLKKNGRRTSTNVPESRPSDIPEFSEEHPPTGDLLYYWKQRNNLFSRYEEGVWLTHDAWYEVTPENVAEKISQHILQSPIETVIDAFCGVGGNTIQFALSASCKRVIAIDTNPTAILCAKHNAHIYGVLDKIEFIVGDFFELLNAKESILKADAVFLSPPWGGPTYRNDKIFDLDTMLPYSASFIFNQASKISKNIALYIPRTSNLNQVAKLVPEGQKIQAVHYCVRKRSKALTVYFGQLSKIKAEGVSAEEEEEEEEL</sequence>
<protein>
    <recommendedName>
        <fullName evidence="1">Trimethylguanosine synthase</fullName>
    </recommendedName>
    <alternativeName>
        <fullName evidence="7">Cap-specific guanine-N(2) methyltransferase</fullName>
    </alternativeName>
</protein>
<evidence type="ECO:0000256" key="7">
    <source>
        <dbReference type="ARBA" id="ARBA00049790"/>
    </source>
</evidence>
<keyword evidence="10" id="KW-1185">Reference proteome</keyword>
<dbReference type="PANTHER" id="PTHR14741">
    <property type="entry name" value="S-ADENOSYLMETHIONINE-DEPENDENT METHYLTRANSFERASE RELATED"/>
    <property type="match status" value="1"/>
</dbReference>
<name>A0ABR3GXP5_9PEZI</name>
<evidence type="ECO:0000256" key="3">
    <source>
        <dbReference type="ARBA" id="ARBA00047418"/>
    </source>
</evidence>
<dbReference type="Pfam" id="PF09445">
    <property type="entry name" value="Methyltransf_15"/>
    <property type="match status" value="1"/>
</dbReference>
<evidence type="ECO:0000313" key="10">
    <source>
        <dbReference type="Proteomes" id="UP001447188"/>
    </source>
</evidence>
<comment type="caution">
    <text evidence="9">The sequence shown here is derived from an EMBL/GenBank/DDBJ whole genome shotgun (WGS) entry which is preliminary data.</text>
</comment>
<dbReference type="Proteomes" id="UP001447188">
    <property type="component" value="Unassembled WGS sequence"/>
</dbReference>
<reference evidence="9 10" key="1">
    <citation type="submission" date="2024-02" db="EMBL/GenBank/DDBJ databases">
        <title>Discinaceae phylogenomics.</title>
        <authorList>
            <person name="Dirks A.C."/>
            <person name="James T.Y."/>
        </authorList>
    </citation>
    <scope>NUCLEOTIDE SEQUENCE [LARGE SCALE GENOMIC DNA]</scope>
    <source>
        <strain evidence="9 10">ACD0624</strain>
    </source>
</reference>
<comment type="catalytic activity">
    <reaction evidence="3">
        <text>a 5'-end (N(2),N(7)-dimethyl 5'-triphosphoguanosine)-ribonucleoside in snoRNA + S-adenosyl-L-methionine = a 5'-end (N(2),N(2),N(7)-trimethyl 5'-triphosphoguanosine)-ribonucleoside in snoRNA + S-adenosyl-L-homocysteine + H(+)</text>
        <dbReference type="Rhea" id="RHEA:78507"/>
        <dbReference type="Rhea" id="RHEA-COMP:19088"/>
        <dbReference type="Rhea" id="RHEA-COMP:19090"/>
        <dbReference type="ChEBI" id="CHEBI:15378"/>
        <dbReference type="ChEBI" id="CHEBI:57856"/>
        <dbReference type="ChEBI" id="CHEBI:59789"/>
        <dbReference type="ChEBI" id="CHEBI:167623"/>
        <dbReference type="ChEBI" id="CHEBI:172880"/>
    </reaction>
    <physiologicalReaction direction="left-to-right" evidence="3">
        <dbReference type="Rhea" id="RHEA:78508"/>
    </physiologicalReaction>
</comment>
<feature type="compositionally biased region" description="Basic and acidic residues" evidence="8">
    <location>
        <begin position="24"/>
        <end position="34"/>
    </location>
</feature>
<evidence type="ECO:0000313" key="9">
    <source>
        <dbReference type="EMBL" id="KAL0640672.1"/>
    </source>
</evidence>
<comment type="similarity">
    <text evidence="2">Belongs to the methyltransferase superfamily. Trimethylguanosine synthase family.</text>
</comment>
<evidence type="ECO:0000256" key="4">
    <source>
        <dbReference type="ARBA" id="ARBA00048740"/>
    </source>
</evidence>
<dbReference type="InterPro" id="IPR019012">
    <property type="entry name" value="RNA_cap_Gua-N2-MeTrfase"/>
</dbReference>
<dbReference type="Gene3D" id="3.40.50.150">
    <property type="entry name" value="Vaccinia Virus protein VP39"/>
    <property type="match status" value="1"/>
</dbReference>
<proteinExistence type="inferred from homology"/>
<dbReference type="PANTHER" id="PTHR14741:SF32">
    <property type="entry name" value="TRIMETHYLGUANOSINE SYNTHASE"/>
    <property type="match status" value="1"/>
</dbReference>
<comment type="catalytic activity">
    <reaction evidence="6">
        <text>a 5'-end (N(7)-methyl 5'-triphosphoguanosine)-ribonucleoside in snRNA + S-adenosyl-L-methionine = a 5'-end (N(2),N(7)-dimethyl 5'-triphosphoguanosine)-ribonucleoside in snRNA + S-adenosyl-L-homocysteine + H(+)</text>
        <dbReference type="Rhea" id="RHEA:78471"/>
        <dbReference type="Rhea" id="RHEA-COMP:19085"/>
        <dbReference type="Rhea" id="RHEA-COMP:19087"/>
        <dbReference type="ChEBI" id="CHEBI:15378"/>
        <dbReference type="ChEBI" id="CHEBI:57856"/>
        <dbReference type="ChEBI" id="CHEBI:59789"/>
        <dbReference type="ChEBI" id="CHEBI:156461"/>
        <dbReference type="ChEBI" id="CHEBI:172880"/>
    </reaction>
    <physiologicalReaction direction="left-to-right" evidence="6">
        <dbReference type="Rhea" id="RHEA:78472"/>
    </physiologicalReaction>
</comment>
<evidence type="ECO:0000256" key="1">
    <source>
        <dbReference type="ARBA" id="ARBA00018517"/>
    </source>
</evidence>
<comment type="catalytic activity">
    <reaction evidence="5">
        <text>a 5'-end (N(2),N(7)-dimethyl 5'-triphosphoguanosine)-ribonucleoside in snRNA + S-adenosyl-L-methionine = a 5'-end (N(2),N(2),N(7)-trimethyl 5'-triphosphoguanosine)-ribonucleoside in snRNA + S-adenosyl-L-homocysteine + H(+)</text>
        <dbReference type="Rhea" id="RHEA:78479"/>
        <dbReference type="Rhea" id="RHEA-COMP:19087"/>
        <dbReference type="Rhea" id="RHEA-COMP:19089"/>
        <dbReference type="ChEBI" id="CHEBI:15378"/>
        <dbReference type="ChEBI" id="CHEBI:57856"/>
        <dbReference type="ChEBI" id="CHEBI:59789"/>
        <dbReference type="ChEBI" id="CHEBI:167623"/>
        <dbReference type="ChEBI" id="CHEBI:172880"/>
    </reaction>
    <physiologicalReaction direction="left-to-right" evidence="5">
        <dbReference type="Rhea" id="RHEA:78480"/>
    </physiologicalReaction>
</comment>
<dbReference type="EMBL" id="JBBBZM010000002">
    <property type="protein sequence ID" value="KAL0640672.1"/>
    <property type="molecule type" value="Genomic_DNA"/>
</dbReference>
<dbReference type="CDD" id="cd02440">
    <property type="entry name" value="AdoMet_MTases"/>
    <property type="match status" value="1"/>
</dbReference>
<feature type="region of interest" description="Disordered" evidence="8">
    <location>
        <begin position="1"/>
        <end position="34"/>
    </location>
</feature>
<evidence type="ECO:0000256" key="6">
    <source>
        <dbReference type="ARBA" id="ARBA00049075"/>
    </source>
</evidence>
<accession>A0ABR3GXP5</accession>
<comment type="catalytic activity">
    <reaction evidence="4">
        <text>a 5'-end (N(7)-methyl 5'-triphosphoguanosine)-ribonucleoside in snoRNA + S-adenosyl-L-methionine = a 5'-end (N(2),N(7)-dimethyl 5'-triphosphoguanosine)-ribonucleoside in snoRNA + S-adenosyl-L-homocysteine + H(+)</text>
        <dbReference type="Rhea" id="RHEA:78475"/>
        <dbReference type="Rhea" id="RHEA-COMP:19086"/>
        <dbReference type="Rhea" id="RHEA-COMP:19088"/>
        <dbReference type="ChEBI" id="CHEBI:15378"/>
        <dbReference type="ChEBI" id="CHEBI:57856"/>
        <dbReference type="ChEBI" id="CHEBI:59789"/>
        <dbReference type="ChEBI" id="CHEBI:156461"/>
        <dbReference type="ChEBI" id="CHEBI:172880"/>
    </reaction>
    <physiologicalReaction direction="left-to-right" evidence="4">
        <dbReference type="Rhea" id="RHEA:78476"/>
    </physiologicalReaction>
</comment>
<gene>
    <name evidence="9" type="primary">tgs1</name>
    <name evidence="9" type="ORF">Q9L58_000343</name>
</gene>
<evidence type="ECO:0000256" key="8">
    <source>
        <dbReference type="SAM" id="MobiDB-lite"/>
    </source>
</evidence>